<gene>
    <name evidence="2" type="ORF">PVAP13_9KG486426</name>
</gene>
<evidence type="ECO:0000313" key="2">
    <source>
        <dbReference type="EMBL" id="KAG2552823.1"/>
    </source>
</evidence>
<proteinExistence type="predicted"/>
<feature type="compositionally biased region" description="Polar residues" evidence="1">
    <location>
        <begin position="16"/>
        <end position="33"/>
    </location>
</feature>
<sequence length="106" mass="11406">MQRIPAGGPWRARPSHINNSGSGRKPNLLSSITHGPPPPPPPHTAAQRRRPQREPTPPRPTSKPSAIPPVRVALCLLLLLHPVASVPSAARLPTSHSRRPMPPARP</sequence>
<protein>
    <submittedName>
        <fullName evidence="2">Uncharacterized protein</fullName>
    </submittedName>
</protein>
<feature type="region of interest" description="Disordered" evidence="1">
    <location>
        <begin position="85"/>
        <end position="106"/>
    </location>
</feature>
<feature type="region of interest" description="Disordered" evidence="1">
    <location>
        <begin position="1"/>
        <end position="68"/>
    </location>
</feature>
<name>A0A8T0NU18_PANVG</name>
<accession>A0A8T0NU18</accession>
<keyword evidence="3" id="KW-1185">Reference proteome</keyword>
<evidence type="ECO:0000256" key="1">
    <source>
        <dbReference type="SAM" id="MobiDB-lite"/>
    </source>
</evidence>
<dbReference type="Proteomes" id="UP000823388">
    <property type="component" value="Chromosome 9K"/>
</dbReference>
<comment type="caution">
    <text evidence="2">The sequence shown here is derived from an EMBL/GenBank/DDBJ whole genome shotgun (WGS) entry which is preliminary data.</text>
</comment>
<organism evidence="2 3">
    <name type="scientific">Panicum virgatum</name>
    <name type="common">Blackwell switchgrass</name>
    <dbReference type="NCBI Taxonomy" id="38727"/>
    <lineage>
        <taxon>Eukaryota</taxon>
        <taxon>Viridiplantae</taxon>
        <taxon>Streptophyta</taxon>
        <taxon>Embryophyta</taxon>
        <taxon>Tracheophyta</taxon>
        <taxon>Spermatophyta</taxon>
        <taxon>Magnoliopsida</taxon>
        <taxon>Liliopsida</taxon>
        <taxon>Poales</taxon>
        <taxon>Poaceae</taxon>
        <taxon>PACMAD clade</taxon>
        <taxon>Panicoideae</taxon>
        <taxon>Panicodae</taxon>
        <taxon>Paniceae</taxon>
        <taxon>Panicinae</taxon>
        <taxon>Panicum</taxon>
        <taxon>Panicum sect. Hiantes</taxon>
    </lineage>
</organism>
<dbReference type="AlphaFoldDB" id="A0A8T0NU18"/>
<reference evidence="2" key="1">
    <citation type="submission" date="2020-05" db="EMBL/GenBank/DDBJ databases">
        <title>WGS assembly of Panicum virgatum.</title>
        <authorList>
            <person name="Lovell J.T."/>
            <person name="Jenkins J."/>
            <person name="Shu S."/>
            <person name="Juenger T.E."/>
            <person name="Schmutz J."/>
        </authorList>
    </citation>
    <scope>NUCLEOTIDE SEQUENCE</scope>
    <source>
        <strain evidence="2">AP13</strain>
    </source>
</reference>
<dbReference type="EMBL" id="CM029053">
    <property type="protein sequence ID" value="KAG2552823.1"/>
    <property type="molecule type" value="Genomic_DNA"/>
</dbReference>
<evidence type="ECO:0000313" key="3">
    <source>
        <dbReference type="Proteomes" id="UP000823388"/>
    </source>
</evidence>